<dbReference type="InterPro" id="IPR012373">
    <property type="entry name" value="Ferrdict_sens_TM"/>
</dbReference>
<dbReference type="GO" id="GO:0016989">
    <property type="term" value="F:sigma factor antagonist activity"/>
    <property type="evidence" value="ECO:0007669"/>
    <property type="project" value="TreeGrafter"/>
</dbReference>
<evidence type="ECO:0000256" key="1">
    <source>
        <dbReference type="SAM" id="Phobius"/>
    </source>
</evidence>
<feature type="transmembrane region" description="Helical" evidence="1">
    <location>
        <begin position="82"/>
        <end position="104"/>
    </location>
</feature>
<dbReference type="PANTHER" id="PTHR30273:SF2">
    <property type="entry name" value="PROTEIN FECR"/>
    <property type="match status" value="1"/>
</dbReference>
<protein>
    <submittedName>
        <fullName evidence="4">DUF4974 domain-containing protein</fullName>
    </submittedName>
</protein>
<accession>A0A9D9ES32</accession>
<feature type="domain" description="FecR protein" evidence="2">
    <location>
        <begin position="119"/>
        <end position="214"/>
    </location>
</feature>
<organism evidence="4 5">
    <name type="scientific">Candidatus Cryptobacteroides intestinavium</name>
    <dbReference type="NCBI Taxonomy" id="2840766"/>
    <lineage>
        <taxon>Bacteria</taxon>
        <taxon>Pseudomonadati</taxon>
        <taxon>Bacteroidota</taxon>
        <taxon>Bacteroidia</taxon>
        <taxon>Bacteroidales</taxon>
        <taxon>Candidatus Cryptobacteroides</taxon>
    </lineage>
</organism>
<evidence type="ECO:0000259" key="2">
    <source>
        <dbReference type="Pfam" id="PF04773"/>
    </source>
</evidence>
<dbReference type="PIRSF" id="PIRSF018266">
    <property type="entry name" value="FecR"/>
    <property type="match status" value="1"/>
</dbReference>
<dbReference type="Proteomes" id="UP000823661">
    <property type="component" value="Unassembled WGS sequence"/>
</dbReference>
<dbReference type="Pfam" id="PF04773">
    <property type="entry name" value="FecR"/>
    <property type="match status" value="1"/>
</dbReference>
<proteinExistence type="predicted"/>
<dbReference type="EMBL" id="JADIMI010000036">
    <property type="protein sequence ID" value="MBO8452035.1"/>
    <property type="molecule type" value="Genomic_DNA"/>
</dbReference>
<comment type="caution">
    <text evidence="4">The sequence shown here is derived from an EMBL/GenBank/DDBJ whole genome shotgun (WGS) entry which is preliminary data.</text>
</comment>
<dbReference type="Gene3D" id="3.55.50.30">
    <property type="match status" value="1"/>
</dbReference>
<evidence type="ECO:0000259" key="3">
    <source>
        <dbReference type="Pfam" id="PF16344"/>
    </source>
</evidence>
<reference evidence="4" key="1">
    <citation type="submission" date="2020-10" db="EMBL/GenBank/DDBJ databases">
        <authorList>
            <person name="Gilroy R."/>
        </authorList>
    </citation>
    <scope>NUCLEOTIDE SEQUENCE</scope>
    <source>
        <strain evidence="4">B1-20833</strain>
    </source>
</reference>
<gene>
    <name evidence="4" type="ORF">IAC06_04015</name>
</gene>
<name>A0A9D9ES32_9BACT</name>
<dbReference type="AlphaFoldDB" id="A0A9D9ES32"/>
<evidence type="ECO:0000313" key="4">
    <source>
        <dbReference type="EMBL" id="MBO8452035.1"/>
    </source>
</evidence>
<sequence length="348" mass="39848">MSRKEILFFKQCCGETTPEEDKVIKDLLDSSIENREEMETVRKIVSIEEQIAGMSSIDTDEGYRRMMQKAHRYESRRHIGHFLLRICAALALPLSVSTGVLAYLNLDMKEQLAFTGWQEIRTAPGTTTSFELPDHSRVWLNSGSSLRYPSRFSDGERMVELAGEAYFEVEADPGNPFCVSTGSGLETVAYGTEFNVSAYPDDDYTETVLAEGVVSIRIAGEEKCQLEPGESGKYCSRNGQLEIGQVNTYEKTAWREGKMIFRNASLEEVFERLGRRYNIDFEFHDPYSRSGRYRCRITFRDETIQQIMGYLKIAAPIRWKIYPAPVQNGNIIGRQRIEVWLDKDRNSL</sequence>
<keyword evidence="1" id="KW-0472">Membrane</keyword>
<dbReference type="PANTHER" id="PTHR30273">
    <property type="entry name" value="PERIPLASMIC SIGNAL SENSOR AND SIGMA FACTOR ACTIVATOR FECR-RELATED"/>
    <property type="match status" value="1"/>
</dbReference>
<dbReference type="Gene3D" id="2.60.120.1440">
    <property type="match status" value="1"/>
</dbReference>
<dbReference type="InterPro" id="IPR032508">
    <property type="entry name" value="FecR_C"/>
</dbReference>
<dbReference type="InterPro" id="IPR006860">
    <property type="entry name" value="FecR"/>
</dbReference>
<evidence type="ECO:0000313" key="5">
    <source>
        <dbReference type="Proteomes" id="UP000823661"/>
    </source>
</evidence>
<reference evidence="4" key="2">
    <citation type="journal article" date="2021" name="PeerJ">
        <title>Extensive microbial diversity within the chicken gut microbiome revealed by metagenomics and culture.</title>
        <authorList>
            <person name="Gilroy R."/>
            <person name="Ravi A."/>
            <person name="Getino M."/>
            <person name="Pursley I."/>
            <person name="Horton D.L."/>
            <person name="Alikhan N.F."/>
            <person name="Baker D."/>
            <person name="Gharbi K."/>
            <person name="Hall N."/>
            <person name="Watson M."/>
            <person name="Adriaenssens E.M."/>
            <person name="Foster-Nyarko E."/>
            <person name="Jarju S."/>
            <person name="Secka A."/>
            <person name="Antonio M."/>
            <person name="Oren A."/>
            <person name="Chaudhuri R.R."/>
            <person name="La Ragione R."/>
            <person name="Hildebrand F."/>
            <person name="Pallen M.J."/>
        </authorList>
    </citation>
    <scope>NUCLEOTIDE SEQUENCE</scope>
    <source>
        <strain evidence="4">B1-20833</strain>
    </source>
</reference>
<keyword evidence="1" id="KW-0812">Transmembrane</keyword>
<feature type="domain" description="Protein FecR C-terminal" evidence="3">
    <location>
        <begin position="258"/>
        <end position="321"/>
    </location>
</feature>
<dbReference type="Pfam" id="PF16344">
    <property type="entry name" value="FecR_C"/>
    <property type="match status" value="1"/>
</dbReference>
<keyword evidence="1" id="KW-1133">Transmembrane helix</keyword>